<dbReference type="Pfam" id="PF00196">
    <property type="entry name" value="GerE"/>
    <property type="match status" value="1"/>
</dbReference>
<protein>
    <submittedName>
        <fullName evidence="5">LuxR C-terminal-related transcriptional regulator</fullName>
    </submittedName>
</protein>
<dbReference type="EMBL" id="JBHRUH010000002">
    <property type="protein sequence ID" value="MFC3290603.1"/>
    <property type="molecule type" value="Genomic_DNA"/>
</dbReference>
<gene>
    <name evidence="5" type="ORF">ACFOEI_00800</name>
</gene>
<dbReference type="InterPro" id="IPR016032">
    <property type="entry name" value="Sig_transdc_resp-reg_C-effctor"/>
</dbReference>
<dbReference type="PRINTS" id="PR00038">
    <property type="entry name" value="HTHLUXR"/>
</dbReference>
<dbReference type="PROSITE" id="PS50043">
    <property type="entry name" value="HTH_LUXR_2"/>
    <property type="match status" value="1"/>
</dbReference>
<dbReference type="InterPro" id="IPR036388">
    <property type="entry name" value="WH-like_DNA-bd_sf"/>
</dbReference>
<feature type="domain" description="HTH luxR-type" evidence="4">
    <location>
        <begin position="145"/>
        <end position="210"/>
    </location>
</feature>
<keyword evidence="3" id="KW-0804">Transcription</keyword>
<keyword evidence="1" id="KW-0805">Transcription regulation</keyword>
<dbReference type="CDD" id="cd06170">
    <property type="entry name" value="LuxR_C_like"/>
    <property type="match status" value="1"/>
</dbReference>
<sequence length="220" mass="25289">MRLNNEKLLLVTNPNPQSRIFTEYVGEKLGLGVMIVAPSKVSDIYDVAPQMVLLDTDHVNEADLQQWQERVDESQSMILAAFNCRGEEHAADMLDSLRLRGVFYRHDSPDMICKGIGALFKGELWMSRALMTRLIKFYRHRQLNNYRPVCGLTQRELEIIGLLGSGASNIIIAHRLFISEHTVRSHTQNIFRKIKVRNRIQAMNWARQNLGIAPLCHNQH</sequence>
<dbReference type="PANTHER" id="PTHR44688:SF16">
    <property type="entry name" value="DNA-BINDING TRANSCRIPTIONAL ACTIVATOR DEVR_DOSR"/>
    <property type="match status" value="1"/>
</dbReference>
<proteinExistence type="predicted"/>
<dbReference type="SMART" id="SM00421">
    <property type="entry name" value="HTH_LUXR"/>
    <property type="match status" value="1"/>
</dbReference>
<dbReference type="RefSeq" id="WP_026300665.1">
    <property type="nucleotide sequence ID" value="NZ_BMXD01000016.1"/>
</dbReference>
<dbReference type="PANTHER" id="PTHR44688">
    <property type="entry name" value="DNA-BINDING TRANSCRIPTIONAL ACTIVATOR DEVR_DOSR"/>
    <property type="match status" value="1"/>
</dbReference>
<dbReference type="InterPro" id="IPR049151">
    <property type="entry name" value="CsgD-like_REC"/>
</dbReference>
<accession>A0ABV7LVE1</accession>
<dbReference type="InterPro" id="IPR000792">
    <property type="entry name" value="Tscrpt_reg_LuxR_C"/>
</dbReference>
<keyword evidence="6" id="KW-1185">Reference proteome</keyword>
<dbReference type="Pfam" id="PF21155">
    <property type="entry name" value="VpsT-like_REC"/>
    <property type="match status" value="1"/>
</dbReference>
<dbReference type="PROSITE" id="PS00622">
    <property type="entry name" value="HTH_LUXR_1"/>
    <property type="match status" value="1"/>
</dbReference>
<evidence type="ECO:0000313" key="5">
    <source>
        <dbReference type="EMBL" id="MFC3290603.1"/>
    </source>
</evidence>
<keyword evidence="2" id="KW-0238">DNA-binding</keyword>
<reference evidence="6" key="1">
    <citation type="journal article" date="2019" name="Int. J. Syst. Evol. Microbiol.">
        <title>The Global Catalogue of Microorganisms (GCM) 10K type strain sequencing project: providing services to taxonomists for standard genome sequencing and annotation.</title>
        <authorList>
            <consortium name="The Broad Institute Genomics Platform"/>
            <consortium name="The Broad Institute Genome Sequencing Center for Infectious Disease"/>
            <person name="Wu L."/>
            <person name="Ma J."/>
        </authorList>
    </citation>
    <scope>NUCLEOTIDE SEQUENCE [LARGE SCALE GENOMIC DNA]</scope>
    <source>
        <strain evidence="6">KCTC 12847</strain>
    </source>
</reference>
<evidence type="ECO:0000256" key="2">
    <source>
        <dbReference type="ARBA" id="ARBA00023125"/>
    </source>
</evidence>
<comment type="caution">
    <text evidence="5">The sequence shown here is derived from an EMBL/GenBank/DDBJ whole genome shotgun (WGS) entry which is preliminary data.</text>
</comment>
<dbReference type="SUPFAM" id="SSF46894">
    <property type="entry name" value="C-terminal effector domain of the bipartite response regulators"/>
    <property type="match status" value="1"/>
</dbReference>
<dbReference type="Gene3D" id="1.10.10.10">
    <property type="entry name" value="Winged helix-like DNA-binding domain superfamily/Winged helix DNA-binding domain"/>
    <property type="match status" value="1"/>
</dbReference>
<dbReference type="Proteomes" id="UP001595640">
    <property type="component" value="Unassembled WGS sequence"/>
</dbReference>
<dbReference type="Gene3D" id="3.40.50.2300">
    <property type="match status" value="1"/>
</dbReference>
<evidence type="ECO:0000313" key="6">
    <source>
        <dbReference type="Proteomes" id="UP001595640"/>
    </source>
</evidence>
<evidence type="ECO:0000256" key="3">
    <source>
        <dbReference type="ARBA" id="ARBA00023163"/>
    </source>
</evidence>
<evidence type="ECO:0000259" key="4">
    <source>
        <dbReference type="PROSITE" id="PS50043"/>
    </source>
</evidence>
<name>A0ABV7LVE1_9GAMM</name>
<organism evidence="5 6">
    <name type="scientific">Modicisalibacter luteus</name>
    <dbReference type="NCBI Taxonomy" id="453962"/>
    <lineage>
        <taxon>Bacteria</taxon>
        <taxon>Pseudomonadati</taxon>
        <taxon>Pseudomonadota</taxon>
        <taxon>Gammaproteobacteria</taxon>
        <taxon>Oceanospirillales</taxon>
        <taxon>Halomonadaceae</taxon>
        <taxon>Modicisalibacter</taxon>
    </lineage>
</organism>
<evidence type="ECO:0000256" key="1">
    <source>
        <dbReference type="ARBA" id="ARBA00023015"/>
    </source>
</evidence>